<gene>
    <name evidence="1" type="ORF">SARC_15009</name>
</gene>
<proteinExistence type="predicted"/>
<reference evidence="1 2" key="1">
    <citation type="submission" date="2011-02" db="EMBL/GenBank/DDBJ databases">
        <title>The Genome Sequence of Sphaeroforma arctica JP610.</title>
        <authorList>
            <consortium name="The Broad Institute Genome Sequencing Platform"/>
            <person name="Russ C."/>
            <person name="Cuomo C."/>
            <person name="Young S.K."/>
            <person name="Zeng Q."/>
            <person name="Gargeya S."/>
            <person name="Alvarado L."/>
            <person name="Berlin A."/>
            <person name="Chapman S.B."/>
            <person name="Chen Z."/>
            <person name="Freedman E."/>
            <person name="Gellesch M."/>
            <person name="Goldberg J."/>
            <person name="Griggs A."/>
            <person name="Gujja S."/>
            <person name="Heilman E."/>
            <person name="Heiman D."/>
            <person name="Howarth C."/>
            <person name="Mehta T."/>
            <person name="Neiman D."/>
            <person name="Pearson M."/>
            <person name="Roberts A."/>
            <person name="Saif S."/>
            <person name="Shea T."/>
            <person name="Shenoy N."/>
            <person name="Sisk P."/>
            <person name="Stolte C."/>
            <person name="Sykes S."/>
            <person name="White J."/>
            <person name="Yandava C."/>
            <person name="Burger G."/>
            <person name="Gray M.W."/>
            <person name="Holland P.W.H."/>
            <person name="King N."/>
            <person name="Lang F.B.F."/>
            <person name="Roger A.J."/>
            <person name="Ruiz-Trillo I."/>
            <person name="Haas B."/>
            <person name="Nusbaum C."/>
            <person name="Birren B."/>
        </authorList>
    </citation>
    <scope>NUCLEOTIDE SEQUENCE [LARGE SCALE GENOMIC DNA]</scope>
    <source>
        <strain evidence="1 2">JP610</strain>
    </source>
</reference>
<dbReference type="Proteomes" id="UP000054560">
    <property type="component" value="Unassembled WGS sequence"/>
</dbReference>
<name>A0A0L0F769_9EUKA</name>
<keyword evidence="2" id="KW-1185">Reference proteome</keyword>
<feature type="non-terminal residue" evidence="1">
    <location>
        <position position="1"/>
    </location>
</feature>
<sequence>CVRRVAWNKVLSARIRNDHERVTKLLEKDKEKTSAEQATATRVLCSIAGFKAWMKVG</sequence>
<accession>A0A0L0F769</accession>
<organism evidence="1 2">
    <name type="scientific">Sphaeroforma arctica JP610</name>
    <dbReference type="NCBI Taxonomy" id="667725"/>
    <lineage>
        <taxon>Eukaryota</taxon>
        <taxon>Ichthyosporea</taxon>
        <taxon>Ichthyophonida</taxon>
        <taxon>Sphaeroforma</taxon>
    </lineage>
</organism>
<dbReference type="GeneID" id="25915513"/>
<protein>
    <submittedName>
        <fullName evidence="1">Uncharacterized protein</fullName>
    </submittedName>
</protein>
<dbReference type="RefSeq" id="XP_014146333.1">
    <property type="nucleotide sequence ID" value="XM_014290858.1"/>
</dbReference>
<dbReference type="EMBL" id="KQ247059">
    <property type="protein sequence ID" value="KNC72431.1"/>
    <property type="molecule type" value="Genomic_DNA"/>
</dbReference>
<evidence type="ECO:0000313" key="1">
    <source>
        <dbReference type="EMBL" id="KNC72431.1"/>
    </source>
</evidence>
<evidence type="ECO:0000313" key="2">
    <source>
        <dbReference type="Proteomes" id="UP000054560"/>
    </source>
</evidence>
<dbReference type="AlphaFoldDB" id="A0A0L0F769"/>